<name>A0A7J0GWK2_9ERIC</name>
<dbReference type="AlphaFoldDB" id="A0A7J0GWK2"/>
<keyword evidence="2" id="KW-1185">Reference proteome</keyword>
<dbReference type="EMBL" id="BJWL01000024">
    <property type="protein sequence ID" value="GFZ14904.1"/>
    <property type="molecule type" value="Genomic_DNA"/>
</dbReference>
<organism evidence="1 2">
    <name type="scientific">Actinidia rufa</name>
    <dbReference type="NCBI Taxonomy" id="165716"/>
    <lineage>
        <taxon>Eukaryota</taxon>
        <taxon>Viridiplantae</taxon>
        <taxon>Streptophyta</taxon>
        <taxon>Embryophyta</taxon>
        <taxon>Tracheophyta</taxon>
        <taxon>Spermatophyta</taxon>
        <taxon>Magnoliopsida</taxon>
        <taxon>eudicotyledons</taxon>
        <taxon>Gunneridae</taxon>
        <taxon>Pentapetalae</taxon>
        <taxon>asterids</taxon>
        <taxon>Ericales</taxon>
        <taxon>Actinidiaceae</taxon>
        <taxon>Actinidia</taxon>
    </lineage>
</organism>
<accession>A0A7J0GWK2</accession>
<sequence>MVVALEFPVLPNSRGRCSGSSHDWLAMADTSLSIKLVKPIRGGGPATLETAVSAGRARRGAELYGPTHTSP</sequence>
<proteinExistence type="predicted"/>
<protein>
    <submittedName>
        <fullName evidence="1">Similar to TOXICOS EN LEVADURA 2</fullName>
    </submittedName>
</protein>
<reference evidence="1 2" key="1">
    <citation type="submission" date="2019-07" db="EMBL/GenBank/DDBJ databases">
        <title>De Novo Assembly of kiwifruit Actinidia rufa.</title>
        <authorList>
            <person name="Sugita-Konishi S."/>
            <person name="Sato K."/>
            <person name="Mori E."/>
            <person name="Abe Y."/>
            <person name="Kisaki G."/>
            <person name="Hamano K."/>
            <person name="Suezawa K."/>
            <person name="Otani M."/>
            <person name="Fukuda T."/>
            <person name="Manabe T."/>
            <person name="Gomi K."/>
            <person name="Tabuchi M."/>
            <person name="Akimitsu K."/>
            <person name="Kataoka I."/>
        </authorList>
    </citation>
    <scope>NUCLEOTIDE SEQUENCE [LARGE SCALE GENOMIC DNA]</scope>
    <source>
        <strain evidence="2">cv. Fuchu</strain>
    </source>
</reference>
<evidence type="ECO:0000313" key="2">
    <source>
        <dbReference type="Proteomes" id="UP000585474"/>
    </source>
</evidence>
<evidence type="ECO:0000313" key="1">
    <source>
        <dbReference type="EMBL" id="GFZ14904.1"/>
    </source>
</evidence>
<gene>
    <name evidence="1" type="ORF">Acr_24g0010940</name>
</gene>
<comment type="caution">
    <text evidence="1">The sequence shown here is derived from an EMBL/GenBank/DDBJ whole genome shotgun (WGS) entry which is preliminary data.</text>
</comment>
<dbReference type="Proteomes" id="UP000585474">
    <property type="component" value="Unassembled WGS sequence"/>
</dbReference>